<evidence type="ECO:0000256" key="11">
    <source>
        <dbReference type="RuleBase" id="RU368103"/>
    </source>
</evidence>
<dbReference type="Gene3D" id="1.25.40.40">
    <property type="entry name" value="Cytochrome c oxidase, subunit Va/VI"/>
    <property type="match status" value="1"/>
</dbReference>
<dbReference type="GO" id="GO:0005743">
    <property type="term" value="C:mitochondrial inner membrane"/>
    <property type="evidence" value="ECO:0007669"/>
    <property type="project" value="UniProtKB-SubCell"/>
</dbReference>
<dbReference type="GO" id="GO:0006123">
    <property type="term" value="P:mitochondrial electron transport, cytochrome c to oxygen"/>
    <property type="evidence" value="ECO:0007669"/>
    <property type="project" value="UniProtKB-UniRule"/>
</dbReference>
<evidence type="ECO:0000313" key="13">
    <source>
        <dbReference type="Proteomes" id="UP000318582"/>
    </source>
</evidence>
<dbReference type="PANTHER" id="PTHR14200:SF11">
    <property type="entry name" value="CYTOCHROME C OXIDASE SUBUNIT 5A, MITOCHONDRIAL"/>
    <property type="match status" value="1"/>
</dbReference>
<dbReference type="STRING" id="109895.A0A507EA62"/>
<comment type="subunit">
    <text evidence="11">Component of the cytochrome c oxidase (complex IV, CIV), a multisubunit enzyme composed of a catalytic core of 3 subunits and several supernumerary subunits.</text>
</comment>
<accession>A0A507EA62</accession>
<keyword evidence="4 11" id="KW-0349">Heme</keyword>
<proteinExistence type="inferred from homology"/>
<evidence type="ECO:0000256" key="2">
    <source>
        <dbReference type="ARBA" id="ARBA00004673"/>
    </source>
</evidence>
<evidence type="ECO:0000256" key="1">
    <source>
        <dbReference type="ARBA" id="ARBA00004443"/>
    </source>
</evidence>
<evidence type="ECO:0000256" key="5">
    <source>
        <dbReference type="ARBA" id="ARBA00022723"/>
    </source>
</evidence>
<organism evidence="12 13">
    <name type="scientific">Powellomyces hirtus</name>
    <dbReference type="NCBI Taxonomy" id="109895"/>
    <lineage>
        <taxon>Eukaryota</taxon>
        <taxon>Fungi</taxon>
        <taxon>Fungi incertae sedis</taxon>
        <taxon>Chytridiomycota</taxon>
        <taxon>Chytridiomycota incertae sedis</taxon>
        <taxon>Chytridiomycetes</taxon>
        <taxon>Spizellomycetales</taxon>
        <taxon>Powellomycetaceae</taxon>
        <taxon>Powellomyces</taxon>
    </lineage>
</organism>
<comment type="function">
    <text evidence="11">Component of the cytochrome c oxidase, the last enzyme in the mitochondrial electron transport chain which drives oxidative phosphorylation. The respiratory chain contains 3 multisubunit complexes succinate dehydrogenase (complex II, CII), ubiquinol-cytochrome c oxidoreductase (cytochrome b-c1 complex, complex III, CIII) and cytochrome c oxidase (complex IV, CIV), that cooperate to transfer electrons derived from NADH and succinate to molecular oxygen, creating an electrochemical gradient over the inner membrane that drives transmembrane transport and the ATP synthase. Cytochrome c oxidase is the component of the respiratory chain that catalyzes the reduction of oxygen to water. Electrons originating from reduced cytochrome c in the intermembrane space (IMS) are transferred via the dinuclear copper A center (CU(A)) of subunit 2 and heme A of subunit 1 to the active site in subunit 1, a binuclear center (BNC) formed by heme A3 and copper B (CU(B)). The BNC reduces molecular oxygen to 2 water molecules using 4 electrons from cytochrome c in the IMS and 4 protons from the mitochondrial matrix.</text>
</comment>
<evidence type="ECO:0000256" key="6">
    <source>
        <dbReference type="ARBA" id="ARBA00022792"/>
    </source>
</evidence>
<dbReference type="SUPFAM" id="SSF48479">
    <property type="entry name" value="Cytochrome c oxidase subunit E"/>
    <property type="match status" value="1"/>
</dbReference>
<dbReference type="GO" id="GO:0046872">
    <property type="term" value="F:metal ion binding"/>
    <property type="evidence" value="ECO:0007669"/>
    <property type="project" value="UniProtKB-UniRule"/>
</dbReference>
<keyword evidence="5 11" id="KW-0479">Metal-binding</keyword>
<evidence type="ECO:0000256" key="9">
    <source>
        <dbReference type="ARBA" id="ARBA00023128"/>
    </source>
</evidence>
<dbReference type="EMBL" id="QEAQ01000013">
    <property type="protein sequence ID" value="TPX60704.1"/>
    <property type="molecule type" value="Genomic_DNA"/>
</dbReference>
<evidence type="ECO:0000256" key="10">
    <source>
        <dbReference type="ARBA" id="ARBA00023136"/>
    </source>
</evidence>
<reference evidence="12 13" key="1">
    <citation type="journal article" date="2019" name="Sci. Rep.">
        <title>Comparative genomics of chytrid fungi reveal insights into the obligate biotrophic and pathogenic lifestyle of Synchytrium endobioticum.</title>
        <authorList>
            <person name="van de Vossenberg B.T.L.H."/>
            <person name="Warris S."/>
            <person name="Nguyen H.D.T."/>
            <person name="van Gent-Pelzer M.P.E."/>
            <person name="Joly D.L."/>
            <person name="van de Geest H.C."/>
            <person name="Bonants P.J.M."/>
            <person name="Smith D.S."/>
            <person name="Levesque C.A."/>
            <person name="van der Lee T.A.J."/>
        </authorList>
    </citation>
    <scope>NUCLEOTIDE SEQUENCE [LARGE SCALE GENOMIC DNA]</scope>
    <source>
        <strain evidence="12 13">CBS 809.83</strain>
    </source>
</reference>
<dbReference type="AlphaFoldDB" id="A0A507EA62"/>
<keyword evidence="7 11" id="KW-0809">Transit peptide</keyword>
<keyword evidence="8 11" id="KW-0408">Iron</keyword>
<comment type="subcellular location">
    <subcellularLocation>
        <location evidence="1 11">Mitochondrion inner membrane</location>
        <topology evidence="1 11">Peripheral membrane protein</topology>
        <orientation evidence="1 11">Matrix side</orientation>
    </subcellularLocation>
</comment>
<comment type="caution">
    <text evidence="12">The sequence shown here is derived from an EMBL/GenBank/DDBJ whole genome shotgun (WGS) entry which is preliminary data.</text>
</comment>
<dbReference type="GO" id="GO:0045277">
    <property type="term" value="C:respiratory chain complex IV"/>
    <property type="evidence" value="ECO:0007669"/>
    <property type="project" value="UniProtKB-UniRule"/>
</dbReference>
<dbReference type="Pfam" id="PF02284">
    <property type="entry name" value="COX5A"/>
    <property type="match status" value="1"/>
</dbReference>
<dbReference type="InterPro" id="IPR003204">
    <property type="entry name" value="Cyt_c_oxidase_su5A/6"/>
</dbReference>
<dbReference type="UniPathway" id="UPA00705"/>
<evidence type="ECO:0000256" key="7">
    <source>
        <dbReference type="ARBA" id="ARBA00022946"/>
    </source>
</evidence>
<keyword evidence="13" id="KW-1185">Reference proteome</keyword>
<evidence type="ECO:0000256" key="3">
    <source>
        <dbReference type="ARBA" id="ARBA00007972"/>
    </source>
</evidence>
<dbReference type="Proteomes" id="UP000318582">
    <property type="component" value="Unassembled WGS sequence"/>
</dbReference>
<name>A0A507EA62_9FUNG</name>
<keyword evidence="10 11" id="KW-0472">Membrane</keyword>
<evidence type="ECO:0000256" key="4">
    <source>
        <dbReference type="ARBA" id="ARBA00022617"/>
    </source>
</evidence>
<protein>
    <recommendedName>
        <fullName evidence="11">Cytochrome c oxidase subunit 6, mitochondrial</fullName>
    </recommendedName>
    <alternativeName>
        <fullName evidence="11">Cytochrome c oxidase polypeptide VI</fullName>
    </alternativeName>
</protein>
<keyword evidence="6 11" id="KW-0999">Mitochondrion inner membrane</keyword>
<dbReference type="PANTHER" id="PTHR14200">
    <property type="entry name" value="CYTOCHROME C OXIDASE POLYPEPTIDE"/>
    <property type="match status" value="1"/>
</dbReference>
<keyword evidence="9 11" id="KW-0496">Mitochondrion</keyword>
<evidence type="ECO:0000313" key="12">
    <source>
        <dbReference type="EMBL" id="TPX60704.1"/>
    </source>
</evidence>
<sequence length="168" mass="19408">MNRIARIAPVLRQAIAVRPAVPFQVRTATTEGPAGHSNLDKTVANYPTAHDLDPTNKSDYEKYVTYWRHHFQAVEDDFELERGLNHIFSTDWVPSVEVIGDALRAARQQNSFATAVRTIEALKNKTHSEKQYVHYIDALQPLMNELGLVEKEQLGTFEFVREKRWWME</sequence>
<comment type="similarity">
    <text evidence="3 11">Belongs to the cytochrome c oxidase subunit 5A family.</text>
</comment>
<dbReference type="InterPro" id="IPR036545">
    <property type="entry name" value="Cyt_c_oxidase_su5A/6_sf"/>
</dbReference>
<gene>
    <name evidence="12" type="ORF">PhCBS80983_g01599</name>
</gene>
<evidence type="ECO:0000256" key="8">
    <source>
        <dbReference type="ARBA" id="ARBA00023004"/>
    </source>
</evidence>
<comment type="pathway">
    <text evidence="2 11">Energy metabolism; oxidative phosphorylation.</text>
</comment>